<dbReference type="PROSITE" id="PS00062">
    <property type="entry name" value="ALDOKETO_REDUCTASE_2"/>
    <property type="match status" value="1"/>
</dbReference>
<dbReference type="SUPFAM" id="SSF51430">
    <property type="entry name" value="NAD(P)-linked oxidoreductase"/>
    <property type="match status" value="1"/>
</dbReference>
<dbReference type="PANTHER" id="PTHR43364">
    <property type="entry name" value="NADH-SPECIFIC METHYLGLYOXAL REDUCTASE-RELATED"/>
    <property type="match status" value="1"/>
</dbReference>
<gene>
    <name evidence="3" type="ORF">BECKFW1821C_GA0114237_10493</name>
</gene>
<sequence length="304" mass="34175">MGTWQIDKRYWTGVEADKIIHAVHGALASGITTFDTAEDYGEGYSEQLLGKALAGRRQEAVILSKVSSNHLRAAQVFEACHRSLGNLGTDYLDLYQIHWPSGSWGSQPTPIHETMEALTRLQEQGKIRAIGVSNFSLDQLKEAARHGDIFSLQPPYSLFWRHIDREIRSYCEENHIRILAYSPLGQGILTGKFGADHRFDEGDNRRDDILFRQPHATRCQTALAELRPIADRLHISLGQLAIAWVINRPLTHAITGVRDAVQVTQNAAVAELRLTRADLALMDEIARPVSDPLMDHVIPWTWES</sequence>
<evidence type="ECO:0000256" key="1">
    <source>
        <dbReference type="ARBA" id="ARBA00023002"/>
    </source>
</evidence>
<dbReference type="AlphaFoldDB" id="A0A450TWG0"/>
<dbReference type="GO" id="GO:0016491">
    <property type="term" value="F:oxidoreductase activity"/>
    <property type="evidence" value="ECO:0007669"/>
    <property type="project" value="UniProtKB-KW"/>
</dbReference>
<dbReference type="InterPro" id="IPR050523">
    <property type="entry name" value="AKR_Detox_Biosynth"/>
</dbReference>
<dbReference type="InterPro" id="IPR020471">
    <property type="entry name" value="AKR"/>
</dbReference>
<dbReference type="InterPro" id="IPR018170">
    <property type="entry name" value="Aldo/ket_reductase_CS"/>
</dbReference>
<reference evidence="3" key="1">
    <citation type="submission" date="2019-02" db="EMBL/GenBank/DDBJ databases">
        <authorList>
            <person name="Gruber-Vodicka R. H."/>
            <person name="Seah K. B. B."/>
        </authorList>
    </citation>
    <scope>NUCLEOTIDE SEQUENCE</scope>
    <source>
        <strain evidence="3">BECK_BZ131</strain>
    </source>
</reference>
<feature type="domain" description="NADP-dependent oxidoreductase" evidence="2">
    <location>
        <begin position="1"/>
        <end position="286"/>
    </location>
</feature>
<accession>A0A450TWG0</accession>
<dbReference type="Gene3D" id="3.20.20.100">
    <property type="entry name" value="NADP-dependent oxidoreductase domain"/>
    <property type="match status" value="1"/>
</dbReference>
<name>A0A450TWG0_9GAMM</name>
<dbReference type="GO" id="GO:0005829">
    <property type="term" value="C:cytosol"/>
    <property type="evidence" value="ECO:0007669"/>
    <property type="project" value="TreeGrafter"/>
</dbReference>
<dbReference type="InterPro" id="IPR036812">
    <property type="entry name" value="NAD(P)_OxRdtase_dom_sf"/>
</dbReference>
<dbReference type="Pfam" id="PF00248">
    <property type="entry name" value="Aldo_ket_red"/>
    <property type="match status" value="1"/>
</dbReference>
<evidence type="ECO:0000313" key="3">
    <source>
        <dbReference type="EMBL" id="VFJ73384.1"/>
    </source>
</evidence>
<dbReference type="EMBL" id="CAADFE010000049">
    <property type="protein sequence ID" value="VFJ73384.1"/>
    <property type="molecule type" value="Genomic_DNA"/>
</dbReference>
<protein>
    <submittedName>
        <fullName evidence="3">Predicted oxidoreductase</fullName>
    </submittedName>
</protein>
<dbReference type="InterPro" id="IPR023210">
    <property type="entry name" value="NADP_OxRdtase_dom"/>
</dbReference>
<proteinExistence type="predicted"/>
<dbReference type="PANTHER" id="PTHR43364:SF4">
    <property type="entry name" value="NAD(P)-LINKED OXIDOREDUCTASE SUPERFAMILY PROTEIN"/>
    <property type="match status" value="1"/>
</dbReference>
<evidence type="ECO:0000259" key="2">
    <source>
        <dbReference type="Pfam" id="PF00248"/>
    </source>
</evidence>
<organism evidence="3">
    <name type="scientific">Candidatus Kentrum sp. FW</name>
    <dbReference type="NCBI Taxonomy" id="2126338"/>
    <lineage>
        <taxon>Bacteria</taxon>
        <taxon>Pseudomonadati</taxon>
        <taxon>Pseudomonadota</taxon>
        <taxon>Gammaproteobacteria</taxon>
        <taxon>Candidatus Kentrum</taxon>
    </lineage>
</organism>
<dbReference type="PRINTS" id="PR00069">
    <property type="entry name" value="ALDKETRDTASE"/>
</dbReference>
<keyword evidence="1" id="KW-0560">Oxidoreductase</keyword>
<dbReference type="CDD" id="cd19085">
    <property type="entry name" value="AKR_AKR11B3"/>
    <property type="match status" value="1"/>
</dbReference>